<dbReference type="EMBL" id="UYSU01034620">
    <property type="protein sequence ID" value="VDL94754.1"/>
    <property type="molecule type" value="Genomic_DNA"/>
</dbReference>
<feature type="region of interest" description="Disordered" evidence="1">
    <location>
        <begin position="100"/>
        <end position="124"/>
    </location>
</feature>
<dbReference type="WBParaSite" id="SSLN_0000869901-mRNA-1">
    <property type="protein sequence ID" value="SSLN_0000869901-mRNA-1"/>
    <property type="gene ID" value="SSLN_0000869901"/>
</dbReference>
<dbReference type="AlphaFoldDB" id="A0A183SVX1"/>
<evidence type="ECO:0000313" key="4">
    <source>
        <dbReference type="WBParaSite" id="SSLN_0000869901-mRNA-1"/>
    </source>
</evidence>
<reference evidence="2 3" key="2">
    <citation type="submission" date="2018-11" db="EMBL/GenBank/DDBJ databases">
        <authorList>
            <consortium name="Pathogen Informatics"/>
        </authorList>
    </citation>
    <scope>NUCLEOTIDE SEQUENCE [LARGE SCALE GENOMIC DNA]</scope>
    <source>
        <strain evidence="2 3">NST_G2</strain>
    </source>
</reference>
<proteinExistence type="predicted"/>
<keyword evidence="3" id="KW-1185">Reference proteome</keyword>
<sequence length="124" mass="13061">MRCYWNGWLKTVSEGSVAAAASAIVALVTDNVVTSDSFTANNLYLVDAVAFVASNVATSDSFYLCRSMHITTKAKASGYAGSSLIFEAEAITLLLAGDSSVGEYDSGRRPRPSPSRESPTGIPE</sequence>
<feature type="compositionally biased region" description="Low complexity" evidence="1">
    <location>
        <begin position="115"/>
        <end position="124"/>
    </location>
</feature>
<evidence type="ECO:0000313" key="3">
    <source>
        <dbReference type="Proteomes" id="UP000275846"/>
    </source>
</evidence>
<reference evidence="4" key="1">
    <citation type="submission" date="2016-06" db="UniProtKB">
        <authorList>
            <consortium name="WormBaseParasite"/>
        </authorList>
    </citation>
    <scope>IDENTIFICATION</scope>
</reference>
<evidence type="ECO:0000256" key="1">
    <source>
        <dbReference type="SAM" id="MobiDB-lite"/>
    </source>
</evidence>
<accession>A0A183SVX1</accession>
<dbReference type="Proteomes" id="UP000275846">
    <property type="component" value="Unassembled WGS sequence"/>
</dbReference>
<evidence type="ECO:0000313" key="2">
    <source>
        <dbReference type="EMBL" id="VDL94754.1"/>
    </source>
</evidence>
<organism evidence="4">
    <name type="scientific">Schistocephalus solidus</name>
    <name type="common">Tapeworm</name>
    <dbReference type="NCBI Taxonomy" id="70667"/>
    <lineage>
        <taxon>Eukaryota</taxon>
        <taxon>Metazoa</taxon>
        <taxon>Spiralia</taxon>
        <taxon>Lophotrochozoa</taxon>
        <taxon>Platyhelminthes</taxon>
        <taxon>Cestoda</taxon>
        <taxon>Eucestoda</taxon>
        <taxon>Diphyllobothriidea</taxon>
        <taxon>Diphyllobothriidae</taxon>
        <taxon>Schistocephalus</taxon>
    </lineage>
</organism>
<gene>
    <name evidence="2" type="ORF">SSLN_LOCUS8369</name>
</gene>
<name>A0A183SVX1_SCHSO</name>
<protein>
    <submittedName>
        <fullName evidence="4">Secreted protein</fullName>
    </submittedName>
</protein>